<dbReference type="PRINTS" id="PR00473">
    <property type="entry name" value="GALCTOKINASE"/>
</dbReference>
<reference evidence="10" key="1">
    <citation type="submission" date="2025-08" db="UniProtKB">
        <authorList>
            <consortium name="RefSeq"/>
        </authorList>
    </citation>
    <scope>IDENTIFICATION</scope>
    <source>
        <tissue evidence="10">Muscle</tissue>
    </source>
</reference>
<keyword evidence="3" id="KW-0547">Nucleotide-binding</keyword>
<dbReference type="Gene3D" id="1.20.1440.340">
    <property type="match status" value="1"/>
</dbReference>
<feature type="domain" description="GHMP kinase C-terminal" evidence="7">
    <location>
        <begin position="375"/>
        <end position="448"/>
    </location>
</feature>
<keyword evidence="4" id="KW-0418">Kinase</keyword>
<sequence>MTRPLTMLLNEMTMTETTFVKPLSLAESKKKNYINIVKTHFNKKFGSDPSFYVRAPGRVNLIGEHIDYCGYAVFPMAIEQDILVAISLNGSNKINLTNVKESLYPDFTTSLDVLKIDSLNPKWYHYYLCGFLGMVEHASYDYLSSSSGLDIAVLGTVPPSAGLSSSSALVCAAALATMHAYSLSVSKLELASLSSKCERYIGTEGGGMDHAISVLAEPGSAKLIEFNPLQTTNVLLPEGAIFVIANSCVEINKAATSHYNIRVVECRLATQILAKACGLNVTEVSKLKDVQEFANIPVDQMEKKVKEVLHENPYSRTEVCQILELSDSEFETTLLSANTKFLQEFKLYQRALHVYQEASRVWRFKEICEKKSETSLLMLGQLMTESHASCRDLYECSHPDLDELVQLCLKAGALGSRLTGAGWGGCTVSLVPFEKVDNFLVDLKKNYYSKHFRLQELLDTAIFPTKPGGGAVIYED</sequence>
<accession>A0ABM1SV80</accession>
<protein>
    <submittedName>
        <fullName evidence="10">N-acetylgalactosamine kinase-like isoform X1</fullName>
    </submittedName>
</protein>
<evidence type="ECO:0000256" key="2">
    <source>
        <dbReference type="ARBA" id="ARBA00022679"/>
    </source>
</evidence>
<evidence type="ECO:0000256" key="1">
    <source>
        <dbReference type="ARBA" id="ARBA00006566"/>
    </source>
</evidence>
<keyword evidence="9" id="KW-1185">Reference proteome</keyword>
<dbReference type="Pfam" id="PF10509">
    <property type="entry name" value="GalKase_gal_bdg"/>
    <property type="match status" value="1"/>
</dbReference>
<gene>
    <name evidence="10" type="primary">LOC106464148</name>
</gene>
<name>A0ABM1SV80_LIMPO</name>
<feature type="domain" description="Galactokinase N-terminal" evidence="8">
    <location>
        <begin position="40"/>
        <end position="87"/>
    </location>
</feature>
<dbReference type="Pfam" id="PF00288">
    <property type="entry name" value="GHMP_kinases_N"/>
    <property type="match status" value="1"/>
</dbReference>
<dbReference type="InterPro" id="IPR006203">
    <property type="entry name" value="GHMP_knse_ATP-bd_CS"/>
</dbReference>
<keyword evidence="5" id="KW-0067">ATP-binding</keyword>
<dbReference type="PRINTS" id="PR00959">
    <property type="entry name" value="MEVGALKINASE"/>
</dbReference>
<dbReference type="Gene3D" id="3.30.230.10">
    <property type="match status" value="1"/>
</dbReference>
<keyword evidence="2" id="KW-0808">Transferase</keyword>
<dbReference type="Proteomes" id="UP000694941">
    <property type="component" value="Unplaced"/>
</dbReference>
<proteinExistence type="inferred from homology"/>
<dbReference type="SUPFAM" id="SSF55060">
    <property type="entry name" value="GHMP Kinase, C-terminal domain"/>
    <property type="match status" value="1"/>
</dbReference>
<dbReference type="SUPFAM" id="SSF54211">
    <property type="entry name" value="Ribosomal protein S5 domain 2-like"/>
    <property type="match status" value="1"/>
</dbReference>
<dbReference type="InterPro" id="IPR036554">
    <property type="entry name" value="GHMP_kinase_C_sf"/>
</dbReference>
<evidence type="ECO:0000256" key="4">
    <source>
        <dbReference type="ARBA" id="ARBA00022777"/>
    </source>
</evidence>
<dbReference type="NCBIfam" id="TIGR00131">
    <property type="entry name" value="gal_kin"/>
    <property type="match status" value="1"/>
</dbReference>
<evidence type="ECO:0000313" key="9">
    <source>
        <dbReference type="Proteomes" id="UP000694941"/>
    </source>
</evidence>
<dbReference type="PANTHER" id="PTHR10457:SF7">
    <property type="entry name" value="GALACTOKINASE-RELATED"/>
    <property type="match status" value="1"/>
</dbReference>
<dbReference type="GeneID" id="106464148"/>
<dbReference type="InterPro" id="IPR006204">
    <property type="entry name" value="GHMP_kinase_N_dom"/>
</dbReference>
<dbReference type="InterPro" id="IPR013750">
    <property type="entry name" value="GHMP_kinase_C_dom"/>
</dbReference>
<dbReference type="PROSITE" id="PS00627">
    <property type="entry name" value="GHMP_KINASES_ATP"/>
    <property type="match status" value="1"/>
</dbReference>
<dbReference type="PROSITE" id="PS00106">
    <property type="entry name" value="GALACTOKINASE"/>
    <property type="match status" value="1"/>
</dbReference>
<dbReference type="RefSeq" id="XP_022247536.1">
    <property type="nucleotide sequence ID" value="XM_022391828.1"/>
</dbReference>
<organism evidence="9 10">
    <name type="scientific">Limulus polyphemus</name>
    <name type="common">Atlantic horseshoe crab</name>
    <dbReference type="NCBI Taxonomy" id="6850"/>
    <lineage>
        <taxon>Eukaryota</taxon>
        <taxon>Metazoa</taxon>
        <taxon>Ecdysozoa</taxon>
        <taxon>Arthropoda</taxon>
        <taxon>Chelicerata</taxon>
        <taxon>Merostomata</taxon>
        <taxon>Xiphosura</taxon>
        <taxon>Limulidae</taxon>
        <taxon>Limulus</taxon>
    </lineage>
</organism>
<evidence type="ECO:0000256" key="3">
    <source>
        <dbReference type="ARBA" id="ARBA00022741"/>
    </source>
</evidence>
<dbReference type="Pfam" id="PF08544">
    <property type="entry name" value="GHMP_kinases_C"/>
    <property type="match status" value="1"/>
</dbReference>
<dbReference type="PANTHER" id="PTHR10457">
    <property type="entry name" value="MEVALONATE KINASE/GALACTOKINASE"/>
    <property type="match status" value="1"/>
</dbReference>
<dbReference type="PIRSF" id="PIRSF000530">
    <property type="entry name" value="Galactokinase"/>
    <property type="match status" value="1"/>
</dbReference>
<dbReference type="InterPro" id="IPR019539">
    <property type="entry name" value="GalKase_N"/>
</dbReference>
<evidence type="ECO:0000259" key="8">
    <source>
        <dbReference type="Pfam" id="PF10509"/>
    </source>
</evidence>
<dbReference type="InterPro" id="IPR014721">
    <property type="entry name" value="Ribsml_uS5_D2-typ_fold_subgr"/>
</dbReference>
<feature type="domain" description="GHMP kinase N-terminal" evidence="6">
    <location>
        <begin position="142"/>
        <end position="215"/>
    </location>
</feature>
<evidence type="ECO:0000259" key="7">
    <source>
        <dbReference type="Pfam" id="PF08544"/>
    </source>
</evidence>
<evidence type="ECO:0000259" key="6">
    <source>
        <dbReference type="Pfam" id="PF00288"/>
    </source>
</evidence>
<dbReference type="InterPro" id="IPR006206">
    <property type="entry name" value="Mevalonate/galactokinase"/>
</dbReference>
<evidence type="ECO:0000313" key="10">
    <source>
        <dbReference type="RefSeq" id="XP_022247536.1"/>
    </source>
</evidence>
<evidence type="ECO:0000256" key="5">
    <source>
        <dbReference type="ARBA" id="ARBA00022840"/>
    </source>
</evidence>
<dbReference type="InterPro" id="IPR000705">
    <property type="entry name" value="Galactokinase"/>
</dbReference>
<comment type="similarity">
    <text evidence="1">Belongs to the GHMP kinase family. GalK subfamily.</text>
</comment>
<dbReference type="InterPro" id="IPR020568">
    <property type="entry name" value="Ribosomal_Su5_D2-typ_SF"/>
</dbReference>
<dbReference type="Gene3D" id="3.30.70.3170">
    <property type="match status" value="1"/>
</dbReference>
<dbReference type="InterPro" id="IPR019741">
    <property type="entry name" value="Galactokinase_CS"/>
</dbReference>